<keyword evidence="2" id="KW-0963">Cytoplasm</keyword>
<evidence type="ECO:0000256" key="2">
    <source>
        <dbReference type="HAMAP-Rule" id="MF_00975"/>
    </source>
</evidence>
<dbReference type="NCBIfam" id="NF034126">
    <property type="entry name" value="PRK09521.1"/>
    <property type="match status" value="1"/>
</dbReference>
<dbReference type="HAMAP" id="MF_00975">
    <property type="entry name" value="Exosome_Csl4"/>
    <property type="match status" value="1"/>
</dbReference>
<comment type="caution">
    <text evidence="4">The sequence shown here is derived from an EMBL/GenBank/DDBJ whole genome shotgun (WGS) entry which is preliminary data.</text>
</comment>
<dbReference type="PANTHER" id="PTHR12686:SF8">
    <property type="entry name" value="EXOSOME COMPLEX COMPONENT CSL4"/>
    <property type="match status" value="1"/>
</dbReference>
<dbReference type="Gene3D" id="2.40.50.100">
    <property type="match status" value="1"/>
</dbReference>
<comment type="similarity">
    <text evidence="2">Belongs to the CSL4 family.</text>
</comment>
<dbReference type="Gene3D" id="2.20.70.10">
    <property type="match status" value="1"/>
</dbReference>
<comment type="function">
    <text evidence="2">Non-catalytic component of the exosome, which is a complex involved in RNA degradation. Increases the RNA binding and the efficiency of RNA degradation. Helpful for the interaction of the exosome with A-poor RNAs.</text>
</comment>
<dbReference type="GO" id="GO:0008270">
    <property type="term" value="F:zinc ion binding"/>
    <property type="evidence" value="ECO:0007669"/>
    <property type="project" value="UniProtKB-UniRule"/>
</dbReference>
<gene>
    <name evidence="2 4" type="primary">csl4</name>
    <name evidence="4" type="ORF">EMLJLAPB_00376</name>
</gene>
<comment type="subunit">
    <text evidence="2">Component of the archaeal exosome complex. Forms a trimer of Rrp4 and/or Csl4 subunits. The trimer associates with an hexameric ring-like arrangement composed of 3 Rrp41-Rrp42 heterodimers. Interacts with DnaG.</text>
</comment>
<dbReference type="SUPFAM" id="SSF50249">
    <property type="entry name" value="Nucleic acid-binding proteins"/>
    <property type="match status" value="1"/>
</dbReference>
<keyword evidence="2" id="KW-0479">Metal-binding</keyword>
<feature type="binding site" evidence="2">
    <location>
        <position position="159"/>
    </location>
    <ligand>
        <name>Zn(2+)</name>
        <dbReference type="ChEBI" id="CHEBI:29105"/>
    </ligand>
</feature>
<evidence type="ECO:0000259" key="3">
    <source>
        <dbReference type="Pfam" id="PF14382"/>
    </source>
</evidence>
<dbReference type="PANTHER" id="PTHR12686">
    <property type="entry name" value="3'-5' EXORIBONUCLEASE CSL4-RELATED"/>
    <property type="match status" value="1"/>
</dbReference>
<dbReference type="InterPro" id="IPR025721">
    <property type="entry name" value="Exosome_cplx_N_dom"/>
</dbReference>
<feature type="binding site" evidence="2">
    <location>
        <position position="172"/>
    </location>
    <ligand>
        <name>Zn(2+)</name>
        <dbReference type="ChEBI" id="CHEBI:29105"/>
    </ligand>
</feature>
<evidence type="ECO:0000256" key="1">
    <source>
        <dbReference type="ARBA" id="ARBA00022835"/>
    </source>
</evidence>
<comment type="subcellular location">
    <subcellularLocation>
        <location evidence="2">Cytoplasm</location>
    </subcellularLocation>
</comment>
<dbReference type="InterPro" id="IPR039771">
    <property type="entry name" value="Csl4"/>
</dbReference>
<organism evidence="4 5">
    <name type="scientific">Candidatus Argoarchaeum ethanivorans</name>
    <dbReference type="NCBI Taxonomy" id="2608793"/>
    <lineage>
        <taxon>Archaea</taxon>
        <taxon>Methanobacteriati</taxon>
        <taxon>Methanobacteriota</taxon>
        <taxon>Stenosarchaea group</taxon>
        <taxon>Methanomicrobia</taxon>
        <taxon>Methanosarcinales</taxon>
        <taxon>Methanosarcinales incertae sedis</taxon>
        <taxon>GOM Arc I cluster</taxon>
        <taxon>Candidatus Argoarchaeum</taxon>
    </lineage>
</organism>
<dbReference type="SUPFAM" id="SSF110324">
    <property type="entry name" value="Ribosomal L27 protein-like"/>
    <property type="match status" value="1"/>
</dbReference>
<dbReference type="Proteomes" id="UP000634805">
    <property type="component" value="Unassembled WGS sequence"/>
</dbReference>
<accession>A0A811T648</accession>
<dbReference type="InterPro" id="IPR012340">
    <property type="entry name" value="NA-bd_OB-fold"/>
</dbReference>
<name>A0A811T648_9EURY</name>
<dbReference type="Pfam" id="PF14382">
    <property type="entry name" value="ECR1_N"/>
    <property type="match status" value="1"/>
</dbReference>
<dbReference type="Gene3D" id="2.40.50.140">
    <property type="entry name" value="Nucleic acid-binding proteins"/>
    <property type="match status" value="1"/>
</dbReference>
<evidence type="ECO:0000313" key="5">
    <source>
        <dbReference type="Proteomes" id="UP000634805"/>
    </source>
</evidence>
<evidence type="ECO:0000313" key="4">
    <source>
        <dbReference type="EMBL" id="CAD6492816.1"/>
    </source>
</evidence>
<reference evidence="4" key="1">
    <citation type="submission" date="2020-10" db="EMBL/GenBank/DDBJ databases">
        <authorList>
            <person name="Hahn C.J."/>
            <person name="Laso-Perez R."/>
            <person name="Vulcano F."/>
            <person name="Vaziourakis K.-M."/>
            <person name="Stokke R."/>
            <person name="Steen I.H."/>
            <person name="Teske A."/>
            <person name="Boetius A."/>
            <person name="Liebeke M."/>
            <person name="Amann R."/>
            <person name="Knittel K."/>
        </authorList>
    </citation>
    <scope>NUCLEOTIDE SEQUENCE</scope>
    <source>
        <strain evidence="4">Gfbio:e3339647-f889-4370-9287-4fb5cb688e4c:AG392D22_GoMArc1</strain>
    </source>
</reference>
<feature type="binding site" evidence="2">
    <location>
        <position position="175"/>
    </location>
    <ligand>
        <name>Zn(2+)</name>
        <dbReference type="ChEBI" id="CHEBI:29105"/>
    </ligand>
</feature>
<dbReference type="EMBL" id="CAJHIS010000007">
    <property type="protein sequence ID" value="CAD6492816.1"/>
    <property type="molecule type" value="Genomic_DNA"/>
</dbReference>
<sequence>MINEDLVEQGFALPGELIGTNEEFTKGEQTFDEGGNIYASVMGCVELHKQSRIISVKPVINPLNYIQDQDIVIGRVTAIRNSVVLVEITHIKGRGERKIINLGQAAIHVSNIRDAYVDNISRELCPFDIVKAKVIDVKSMRLTTAGKELGVMKAFCSRCRQQLYKNGVKLVCKSCGNKETRKTSVNYGTGII</sequence>
<feature type="binding site" evidence="2">
    <location>
        <position position="156"/>
    </location>
    <ligand>
        <name>Zn(2+)</name>
        <dbReference type="ChEBI" id="CHEBI:29105"/>
    </ligand>
</feature>
<dbReference type="AlphaFoldDB" id="A0A811T648"/>
<dbReference type="GO" id="GO:0006401">
    <property type="term" value="P:RNA catabolic process"/>
    <property type="evidence" value="ECO:0007669"/>
    <property type="project" value="UniProtKB-UniRule"/>
</dbReference>
<dbReference type="GO" id="GO:0005737">
    <property type="term" value="C:cytoplasm"/>
    <property type="evidence" value="ECO:0007669"/>
    <property type="project" value="UniProtKB-SubCell"/>
</dbReference>
<protein>
    <recommendedName>
        <fullName evidence="2">Exosome complex component Csl4</fullName>
    </recommendedName>
</protein>
<proteinExistence type="inferred from homology"/>
<dbReference type="GO" id="GO:0006396">
    <property type="term" value="P:RNA processing"/>
    <property type="evidence" value="ECO:0007669"/>
    <property type="project" value="InterPro"/>
</dbReference>
<keyword evidence="2" id="KW-0862">Zinc</keyword>
<dbReference type="InterPro" id="IPR030850">
    <property type="entry name" value="Exosome_Csl4_arc"/>
</dbReference>
<feature type="domain" description="Exosome complex component N-terminal" evidence="3">
    <location>
        <begin position="11"/>
        <end position="46"/>
    </location>
</feature>
<keyword evidence="1 2" id="KW-0271">Exosome</keyword>
<dbReference type="GO" id="GO:0000178">
    <property type="term" value="C:exosome (RNase complex)"/>
    <property type="evidence" value="ECO:0007669"/>
    <property type="project" value="UniProtKB-KW"/>
</dbReference>